<evidence type="ECO:0000256" key="1">
    <source>
        <dbReference type="ARBA" id="ARBA00007430"/>
    </source>
</evidence>
<sequence length="645" mass="72880">MATQRIRLAPRWIIFLLDLGCCIIAMSLAFLLRWNFNTTEISHYPLIKILSITVAVNACLLVAFKTYAGIVRYTSVEDTGRILSVNTIVCCILLLIENIYPKENGTSVLFPNSIVLIYFLCINFLLIVYRLFVKRAFHYLFTVRRKSVKAVLYSAGYEGLLAKKMISDNQRSEIKVLAFIEDNEKLIGKIIETTSVVRANKYNLEKLKREGAELLIIADPYIRKQRLNDLVDICLELNIRIQQVPSSEKWINNTLEPDQLKDVNIEQLLERDVIKIKNEQVGKEIRGKKVLVTGAAGSIGSEIVRQVLQYNPAIVIACDMAETPLHELRISLSEEAKIKTFIGDICDKVRMEQIFEIYAPDMVYHAAAYKHVPLMEEHPSAAIVNNVLGTKILAELSVSYGVEKFVMVSTDKAVNPTNVMGASKRISEIFTQSYYKYISRSGNITPSSASGLAHRNTKFITTRFGNVLGSNGSVIPRFKKQLEEGGPITVTHPEITRYFMTIPEACQLVLEAGTMGHGGEIFVFDMGSPVKIVDLAKKMIRLSGKVPERDIKITYSGLRPGEKLYEELLNNSENTMPTYHEKIMIATVREYDFASVYTQVEELINLAQKHFLMETVAKMKEIVPEFISNNSIYQKLDSSNGDRDK</sequence>
<dbReference type="InterPro" id="IPR036291">
    <property type="entry name" value="NAD(P)-bd_dom_sf"/>
</dbReference>
<dbReference type="PANTHER" id="PTHR43318">
    <property type="entry name" value="UDP-N-ACETYLGLUCOSAMINE 4,6-DEHYDRATASE"/>
    <property type="match status" value="1"/>
</dbReference>
<evidence type="ECO:0000256" key="2">
    <source>
        <dbReference type="SAM" id="Phobius"/>
    </source>
</evidence>
<organism evidence="4 5">
    <name type="scientific">Taibaiella chishuiensis</name>
    <dbReference type="NCBI Taxonomy" id="1434707"/>
    <lineage>
        <taxon>Bacteria</taxon>
        <taxon>Pseudomonadati</taxon>
        <taxon>Bacteroidota</taxon>
        <taxon>Chitinophagia</taxon>
        <taxon>Chitinophagales</taxon>
        <taxon>Chitinophagaceae</taxon>
        <taxon>Taibaiella</taxon>
    </lineage>
</organism>
<dbReference type="OrthoDB" id="9803111at2"/>
<dbReference type="Gene3D" id="3.40.50.720">
    <property type="entry name" value="NAD(P)-binding Rossmann-like Domain"/>
    <property type="match status" value="2"/>
</dbReference>
<dbReference type="AlphaFoldDB" id="A0A2P8CYG6"/>
<dbReference type="InterPro" id="IPR003869">
    <property type="entry name" value="Polysac_CapD-like"/>
</dbReference>
<dbReference type="PANTHER" id="PTHR43318:SF1">
    <property type="entry name" value="POLYSACCHARIDE BIOSYNTHESIS PROTEIN EPSC-RELATED"/>
    <property type="match status" value="1"/>
</dbReference>
<dbReference type="EMBL" id="PYGD01000009">
    <property type="protein sequence ID" value="PSK90010.1"/>
    <property type="molecule type" value="Genomic_DNA"/>
</dbReference>
<reference evidence="4 5" key="1">
    <citation type="submission" date="2018-03" db="EMBL/GenBank/DDBJ databases">
        <title>Genomic Encyclopedia of Type Strains, Phase III (KMG-III): the genomes of soil and plant-associated and newly described type strains.</title>
        <authorList>
            <person name="Whitman W."/>
        </authorList>
    </citation>
    <scope>NUCLEOTIDE SEQUENCE [LARGE SCALE GENOMIC DNA]</scope>
    <source>
        <strain evidence="4 5">CGMCC 1.12700</strain>
    </source>
</reference>
<dbReference type="CDD" id="cd05237">
    <property type="entry name" value="UDP_invert_4-6DH_SDR_e"/>
    <property type="match status" value="1"/>
</dbReference>
<keyword evidence="2" id="KW-1133">Transmembrane helix</keyword>
<feature type="domain" description="Polysaccharide biosynthesis protein CapD-like" evidence="3">
    <location>
        <begin position="290"/>
        <end position="586"/>
    </location>
</feature>
<comment type="similarity">
    <text evidence="1">Belongs to the polysaccharide synthase family.</text>
</comment>
<protein>
    <submittedName>
        <fullName evidence="4">FlaA1/EpsC-like NDP-sugar epimerase</fullName>
    </submittedName>
</protein>
<keyword evidence="2" id="KW-0472">Membrane</keyword>
<feature type="transmembrane region" description="Helical" evidence="2">
    <location>
        <begin position="12"/>
        <end position="34"/>
    </location>
</feature>
<feature type="transmembrane region" description="Helical" evidence="2">
    <location>
        <begin position="113"/>
        <end position="132"/>
    </location>
</feature>
<gene>
    <name evidence="4" type="ORF">B0I18_10915</name>
</gene>
<comment type="caution">
    <text evidence="4">The sequence shown here is derived from an EMBL/GenBank/DDBJ whole genome shotgun (WGS) entry which is preliminary data.</text>
</comment>
<dbReference type="InterPro" id="IPR051203">
    <property type="entry name" value="Polysaccharide_Synthase-Rel"/>
</dbReference>
<evidence type="ECO:0000313" key="4">
    <source>
        <dbReference type="EMBL" id="PSK90010.1"/>
    </source>
</evidence>
<evidence type="ECO:0000313" key="5">
    <source>
        <dbReference type="Proteomes" id="UP000240572"/>
    </source>
</evidence>
<dbReference type="Pfam" id="PF13727">
    <property type="entry name" value="CoA_binding_3"/>
    <property type="match status" value="1"/>
</dbReference>
<feature type="transmembrane region" description="Helical" evidence="2">
    <location>
        <begin position="46"/>
        <end position="70"/>
    </location>
</feature>
<evidence type="ECO:0000259" key="3">
    <source>
        <dbReference type="Pfam" id="PF02719"/>
    </source>
</evidence>
<keyword evidence="2" id="KW-0812">Transmembrane</keyword>
<accession>A0A2P8CYG6</accession>
<proteinExistence type="inferred from homology"/>
<dbReference type="SUPFAM" id="SSF51735">
    <property type="entry name" value="NAD(P)-binding Rossmann-fold domains"/>
    <property type="match status" value="1"/>
</dbReference>
<keyword evidence="5" id="KW-1185">Reference proteome</keyword>
<dbReference type="Pfam" id="PF02719">
    <property type="entry name" value="Polysacc_synt_2"/>
    <property type="match status" value="1"/>
</dbReference>
<dbReference type="Proteomes" id="UP000240572">
    <property type="component" value="Unassembled WGS sequence"/>
</dbReference>
<name>A0A2P8CYG6_9BACT</name>